<keyword evidence="3" id="KW-1185">Reference proteome</keyword>
<dbReference type="AlphaFoldDB" id="A0A3A5MS08"/>
<dbReference type="RefSeq" id="WP_119972664.1">
    <property type="nucleotide sequence ID" value="NZ_JBHSQA010000023.1"/>
</dbReference>
<gene>
    <name evidence="2" type="ORF">D6T64_05170</name>
</gene>
<protein>
    <submittedName>
        <fullName evidence="2">Uncharacterized protein</fullName>
    </submittedName>
</protein>
<proteinExistence type="predicted"/>
<dbReference type="Proteomes" id="UP000272015">
    <property type="component" value="Unassembled WGS sequence"/>
</dbReference>
<feature type="transmembrane region" description="Helical" evidence="1">
    <location>
        <begin position="99"/>
        <end position="117"/>
    </location>
</feature>
<dbReference type="EMBL" id="QZVS01000066">
    <property type="protein sequence ID" value="RJT89958.1"/>
    <property type="molecule type" value="Genomic_DNA"/>
</dbReference>
<feature type="transmembrane region" description="Helical" evidence="1">
    <location>
        <begin position="35"/>
        <end position="56"/>
    </location>
</feature>
<keyword evidence="1" id="KW-1133">Transmembrane helix</keyword>
<accession>A0A3A5MS08</accession>
<organism evidence="2 3">
    <name type="scientific">Cryobacterium melibiosiphilum</name>
    <dbReference type="NCBI Taxonomy" id="995039"/>
    <lineage>
        <taxon>Bacteria</taxon>
        <taxon>Bacillati</taxon>
        <taxon>Actinomycetota</taxon>
        <taxon>Actinomycetes</taxon>
        <taxon>Micrococcales</taxon>
        <taxon>Microbacteriaceae</taxon>
        <taxon>Cryobacterium</taxon>
    </lineage>
</organism>
<sequence>MWIVGIIGAGIVTALIQLAIGGFQADFVEWMRVLLLHQFAVSHGLIAVLGFIINVLYPERTAARLGWPSGPFQVKYGFAQLGLGVMGVLAIWFQGNFWVGVLVTLYIYGLSGLWTHTQEILRARKVTRNVAGVELFNIILDIVYHLVLTWMSLQIPGIWVLS</sequence>
<keyword evidence="1" id="KW-0472">Membrane</keyword>
<dbReference type="InterPro" id="IPR046740">
    <property type="entry name" value="DUF6790"/>
</dbReference>
<feature type="transmembrane region" description="Helical" evidence="1">
    <location>
        <begin position="138"/>
        <end position="161"/>
    </location>
</feature>
<feature type="transmembrane region" description="Helical" evidence="1">
    <location>
        <begin position="76"/>
        <end position="93"/>
    </location>
</feature>
<evidence type="ECO:0000256" key="1">
    <source>
        <dbReference type="SAM" id="Phobius"/>
    </source>
</evidence>
<dbReference type="Pfam" id="PF20589">
    <property type="entry name" value="DUF6790"/>
    <property type="match status" value="1"/>
</dbReference>
<reference evidence="2 3" key="1">
    <citation type="submission" date="2018-09" db="EMBL/GenBank/DDBJ databases">
        <title>Novel species of Cryobacterium.</title>
        <authorList>
            <person name="Liu Q."/>
            <person name="Xin Y.-H."/>
        </authorList>
    </citation>
    <scope>NUCLEOTIDE SEQUENCE [LARGE SCALE GENOMIC DNA]</scope>
    <source>
        <strain evidence="2 3">Hh39</strain>
    </source>
</reference>
<name>A0A3A5MS08_9MICO</name>
<evidence type="ECO:0000313" key="3">
    <source>
        <dbReference type="Proteomes" id="UP000272015"/>
    </source>
</evidence>
<keyword evidence="1" id="KW-0812">Transmembrane</keyword>
<evidence type="ECO:0000313" key="2">
    <source>
        <dbReference type="EMBL" id="RJT89958.1"/>
    </source>
</evidence>
<dbReference type="OrthoDB" id="2602584at2"/>
<comment type="caution">
    <text evidence="2">The sequence shown here is derived from an EMBL/GenBank/DDBJ whole genome shotgun (WGS) entry which is preliminary data.</text>
</comment>